<feature type="transmembrane region" description="Helical" evidence="9">
    <location>
        <begin position="83"/>
        <end position="102"/>
    </location>
</feature>
<evidence type="ECO:0000256" key="4">
    <source>
        <dbReference type="ARBA" id="ARBA00022519"/>
    </source>
</evidence>
<feature type="transmembrane region" description="Helical" evidence="9">
    <location>
        <begin position="56"/>
        <end position="77"/>
    </location>
</feature>
<dbReference type="GO" id="GO:0005886">
    <property type="term" value="C:plasma membrane"/>
    <property type="evidence" value="ECO:0007669"/>
    <property type="project" value="UniProtKB-SubCell"/>
</dbReference>
<keyword evidence="11" id="KW-1185">Reference proteome</keyword>
<evidence type="ECO:0000313" key="10">
    <source>
        <dbReference type="EMBL" id="KLE35916.1"/>
    </source>
</evidence>
<dbReference type="Proteomes" id="UP000053464">
    <property type="component" value="Unassembled WGS sequence"/>
</dbReference>
<dbReference type="RefSeq" id="WP_047003320.1">
    <property type="nucleotide sequence ID" value="NZ_LBHB01000001.1"/>
</dbReference>
<keyword evidence="7 9" id="KW-0472">Membrane</keyword>
<dbReference type="PANTHER" id="PTHR30574:SF1">
    <property type="entry name" value="SULPHUR TRANSPORT DOMAIN-CONTAINING PROTEIN"/>
    <property type="match status" value="1"/>
</dbReference>
<dbReference type="Pfam" id="PF04143">
    <property type="entry name" value="Sulf_transp"/>
    <property type="match status" value="1"/>
</dbReference>
<keyword evidence="2" id="KW-0813">Transport</keyword>
<name>A0A0G9MYU5_9SPHN</name>
<dbReference type="InterPro" id="IPR007272">
    <property type="entry name" value="Sulf_transp_TsuA/YedE"/>
</dbReference>
<evidence type="ECO:0000256" key="2">
    <source>
        <dbReference type="ARBA" id="ARBA00022448"/>
    </source>
</evidence>
<evidence type="ECO:0000256" key="8">
    <source>
        <dbReference type="ARBA" id="ARBA00035655"/>
    </source>
</evidence>
<dbReference type="PATRIC" id="fig|1581420.6.peg.1221"/>
<gene>
    <name evidence="10" type="ORF">AAW00_06040</name>
</gene>
<proteinExistence type="inferred from homology"/>
<accession>A0A0G9MYU5</accession>
<keyword evidence="4" id="KW-0997">Cell inner membrane</keyword>
<dbReference type="STRING" id="1581420.AAW00_06040"/>
<evidence type="ECO:0000256" key="5">
    <source>
        <dbReference type="ARBA" id="ARBA00022692"/>
    </source>
</evidence>
<comment type="subcellular location">
    <subcellularLocation>
        <location evidence="1">Cell inner membrane</location>
        <topology evidence="1">Multi-pass membrane protein</topology>
    </subcellularLocation>
</comment>
<dbReference type="OrthoDB" id="9814020at2"/>
<evidence type="ECO:0000256" key="1">
    <source>
        <dbReference type="ARBA" id="ARBA00004429"/>
    </source>
</evidence>
<dbReference type="AlphaFoldDB" id="A0A0G9MYU5"/>
<organism evidence="10 11">
    <name type="scientific">Aurantiacibacter luteus</name>
    <dbReference type="NCBI Taxonomy" id="1581420"/>
    <lineage>
        <taxon>Bacteria</taxon>
        <taxon>Pseudomonadati</taxon>
        <taxon>Pseudomonadota</taxon>
        <taxon>Alphaproteobacteria</taxon>
        <taxon>Sphingomonadales</taxon>
        <taxon>Erythrobacteraceae</taxon>
        <taxon>Aurantiacibacter</taxon>
    </lineage>
</organism>
<evidence type="ECO:0000313" key="11">
    <source>
        <dbReference type="Proteomes" id="UP000053464"/>
    </source>
</evidence>
<keyword evidence="6 9" id="KW-1133">Transmembrane helix</keyword>
<dbReference type="PANTHER" id="PTHR30574">
    <property type="entry name" value="INNER MEMBRANE PROTEIN YEDE"/>
    <property type="match status" value="1"/>
</dbReference>
<evidence type="ECO:0000256" key="7">
    <source>
        <dbReference type="ARBA" id="ARBA00023136"/>
    </source>
</evidence>
<keyword evidence="3" id="KW-1003">Cell membrane</keyword>
<protein>
    <submittedName>
        <fullName evidence="10">Membrane protein</fullName>
    </submittedName>
</protein>
<feature type="transmembrane region" description="Helical" evidence="9">
    <location>
        <begin position="12"/>
        <end position="35"/>
    </location>
</feature>
<sequence length="149" mass="14532">MTLPGFPDAAPLAGLAGGLLIGLSAALMLLGLGRIAGVSGLAARATGLADSTLPRVAAFAFVVGLPLGALVVMLFTGTLTPQFADPITLVIAGLLVGFGTRLGSGCTSGHGVCGMSRLSQRSLVATATFIASGVATVAIANALGLGFRP</sequence>
<comment type="similarity">
    <text evidence="8">Belongs to the TsuA/YedE (TC 9.B.102) family.</text>
</comment>
<reference evidence="10 11" key="1">
    <citation type="submission" date="2015-04" db="EMBL/GenBank/DDBJ databases">
        <title>The draft genome sequence of Erythrobacter luteus KA37.</title>
        <authorList>
            <person name="Zhuang L."/>
            <person name="Liu Y."/>
            <person name="Shao Z."/>
        </authorList>
    </citation>
    <scope>NUCLEOTIDE SEQUENCE [LARGE SCALE GENOMIC DNA]</scope>
    <source>
        <strain evidence="10 11">KA37</strain>
    </source>
</reference>
<comment type="caution">
    <text evidence="10">The sequence shown here is derived from an EMBL/GenBank/DDBJ whole genome shotgun (WGS) entry which is preliminary data.</text>
</comment>
<evidence type="ECO:0000256" key="3">
    <source>
        <dbReference type="ARBA" id="ARBA00022475"/>
    </source>
</evidence>
<evidence type="ECO:0000256" key="6">
    <source>
        <dbReference type="ARBA" id="ARBA00022989"/>
    </source>
</evidence>
<keyword evidence="5 9" id="KW-0812">Transmembrane</keyword>
<evidence type="ECO:0000256" key="9">
    <source>
        <dbReference type="SAM" id="Phobius"/>
    </source>
</evidence>
<dbReference type="EMBL" id="LBHB01000001">
    <property type="protein sequence ID" value="KLE35916.1"/>
    <property type="molecule type" value="Genomic_DNA"/>
</dbReference>
<feature type="transmembrane region" description="Helical" evidence="9">
    <location>
        <begin position="123"/>
        <end position="147"/>
    </location>
</feature>